<reference evidence="3 4" key="1">
    <citation type="journal article" date="2019" name="Int. J. Syst. Evol. Microbiol.">
        <title>The Global Catalogue of Microorganisms (GCM) 10K type strain sequencing project: providing services to taxonomists for standard genome sequencing and annotation.</title>
        <authorList>
            <consortium name="The Broad Institute Genomics Platform"/>
            <consortium name="The Broad Institute Genome Sequencing Center for Infectious Disease"/>
            <person name="Wu L."/>
            <person name="Ma J."/>
        </authorList>
    </citation>
    <scope>NUCLEOTIDE SEQUENCE [LARGE SCALE GENOMIC DNA]</scope>
    <source>
        <strain evidence="3 4">JCM 16373</strain>
    </source>
</reference>
<evidence type="ECO:0000313" key="3">
    <source>
        <dbReference type="EMBL" id="GAA2620622.1"/>
    </source>
</evidence>
<comment type="caution">
    <text evidence="3">The sequence shown here is derived from an EMBL/GenBank/DDBJ whole genome shotgun (WGS) entry which is preliminary data.</text>
</comment>
<gene>
    <name evidence="3" type="ORF">GCM10009863_38330</name>
</gene>
<feature type="region of interest" description="Disordered" evidence="1">
    <location>
        <begin position="1"/>
        <end position="31"/>
    </location>
</feature>
<organism evidence="3 4">
    <name type="scientific">Streptomyces axinellae</name>
    <dbReference type="NCBI Taxonomy" id="552788"/>
    <lineage>
        <taxon>Bacteria</taxon>
        <taxon>Bacillati</taxon>
        <taxon>Actinomycetota</taxon>
        <taxon>Actinomycetes</taxon>
        <taxon>Kitasatosporales</taxon>
        <taxon>Streptomycetaceae</taxon>
        <taxon>Streptomyces</taxon>
    </lineage>
</organism>
<dbReference type="PIRSF" id="PIRSF010260">
    <property type="entry name" value="UCP010260"/>
    <property type="match status" value="1"/>
</dbReference>
<sequence length="182" mass="19685">MSDERDGPPPSSPFTYAPVGGTVHGGLPPGRPGLRVRTRLGGGEAVFRAACDAVMEWRMHRAMGVRVAADAGRAAPGVAVTVGLGVGRVRVYGPCRVVWAVEEERRAGWAYGTLPGHPVRGEEAFVVERHEDGSVWLTVSAFSKPHAWWTRALLPLVRVFQGAYAHRCGQVLRRLSRGGARR</sequence>
<protein>
    <submittedName>
        <fullName evidence="3">DUF1990 domain-containing protein</fullName>
    </submittedName>
</protein>
<name>A0ABN3Q9Z4_9ACTN</name>
<keyword evidence="4" id="KW-1185">Reference proteome</keyword>
<evidence type="ECO:0000256" key="1">
    <source>
        <dbReference type="SAM" id="MobiDB-lite"/>
    </source>
</evidence>
<evidence type="ECO:0000313" key="4">
    <source>
        <dbReference type="Proteomes" id="UP001501447"/>
    </source>
</evidence>
<dbReference type="Proteomes" id="UP001501447">
    <property type="component" value="Unassembled WGS sequence"/>
</dbReference>
<dbReference type="EMBL" id="BAAARJ010000012">
    <property type="protein sequence ID" value="GAA2620622.1"/>
    <property type="molecule type" value="Genomic_DNA"/>
</dbReference>
<evidence type="ECO:0000259" key="2">
    <source>
        <dbReference type="Pfam" id="PF09348"/>
    </source>
</evidence>
<dbReference type="PANTHER" id="PTHR34202:SF1">
    <property type="entry name" value="UPF0548 PROTEIN"/>
    <property type="match status" value="1"/>
</dbReference>
<dbReference type="InterPro" id="IPR014457">
    <property type="entry name" value="UCP010260"/>
</dbReference>
<dbReference type="InterPro" id="IPR018960">
    <property type="entry name" value="DUF1990"/>
</dbReference>
<dbReference type="PANTHER" id="PTHR34202">
    <property type="entry name" value="UPF0548 PROTEIN"/>
    <property type="match status" value="1"/>
</dbReference>
<dbReference type="Pfam" id="PF09348">
    <property type="entry name" value="DUF1990"/>
    <property type="match status" value="1"/>
</dbReference>
<dbReference type="RefSeq" id="WP_344567544.1">
    <property type="nucleotide sequence ID" value="NZ_BAAARJ010000012.1"/>
</dbReference>
<accession>A0ABN3Q9Z4</accession>
<proteinExistence type="predicted"/>
<feature type="domain" description="DUF1990" evidence="2">
    <location>
        <begin position="15"/>
        <end position="170"/>
    </location>
</feature>